<dbReference type="Proteomes" id="UP000700596">
    <property type="component" value="Unassembled WGS sequence"/>
</dbReference>
<gene>
    <name evidence="3" type="ORF">B0J11DRAFT_504665</name>
</gene>
<keyword evidence="2" id="KW-0472">Membrane</keyword>
<proteinExistence type="predicted"/>
<dbReference type="AlphaFoldDB" id="A0A9P9DZT0"/>
<evidence type="ECO:0000256" key="1">
    <source>
        <dbReference type="SAM" id="MobiDB-lite"/>
    </source>
</evidence>
<organism evidence="3 4">
    <name type="scientific">Dendryphion nanum</name>
    <dbReference type="NCBI Taxonomy" id="256645"/>
    <lineage>
        <taxon>Eukaryota</taxon>
        <taxon>Fungi</taxon>
        <taxon>Dikarya</taxon>
        <taxon>Ascomycota</taxon>
        <taxon>Pezizomycotina</taxon>
        <taxon>Dothideomycetes</taxon>
        <taxon>Pleosporomycetidae</taxon>
        <taxon>Pleosporales</taxon>
        <taxon>Torulaceae</taxon>
        <taxon>Dendryphion</taxon>
    </lineage>
</organism>
<evidence type="ECO:0000256" key="2">
    <source>
        <dbReference type="SAM" id="Phobius"/>
    </source>
</evidence>
<reference evidence="3" key="1">
    <citation type="journal article" date="2021" name="Nat. Commun.">
        <title>Genetic determinants of endophytism in the Arabidopsis root mycobiome.</title>
        <authorList>
            <person name="Mesny F."/>
            <person name="Miyauchi S."/>
            <person name="Thiergart T."/>
            <person name="Pickel B."/>
            <person name="Atanasova L."/>
            <person name="Karlsson M."/>
            <person name="Huettel B."/>
            <person name="Barry K.W."/>
            <person name="Haridas S."/>
            <person name="Chen C."/>
            <person name="Bauer D."/>
            <person name="Andreopoulos W."/>
            <person name="Pangilinan J."/>
            <person name="LaButti K."/>
            <person name="Riley R."/>
            <person name="Lipzen A."/>
            <person name="Clum A."/>
            <person name="Drula E."/>
            <person name="Henrissat B."/>
            <person name="Kohler A."/>
            <person name="Grigoriev I.V."/>
            <person name="Martin F.M."/>
            <person name="Hacquard S."/>
        </authorList>
    </citation>
    <scope>NUCLEOTIDE SEQUENCE</scope>
    <source>
        <strain evidence="3">MPI-CAGE-CH-0243</strain>
    </source>
</reference>
<dbReference type="EMBL" id="JAGMWT010000005">
    <property type="protein sequence ID" value="KAH7128181.1"/>
    <property type="molecule type" value="Genomic_DNA"/>
</dbReference>
<keyword evidence="4" id="KW-1185">Reference proteome</keyword>
<name>A0A9P9DZT0_9PLEO</name>
<feature type="region of interest" description="Disordered" evidence="1">
    <location>
        <begin position="148"/>
        <end position="203"/>
    </location>
</feature>
<evidence type="ECO:0000313" key="3">
    <source>
        <dbReference type="EMBL" id="KAH7128181.1"/>
    </source>
</evidence>
<comment type="caution">
    <text evidence="3">The sequence shown here is derived from an EMBL/GenBank/DDBJ whole genome shotgun (WGS) entry which is preliminary data.</text>
</comment>
<sequence length="234" mass="25591">MASPAVTIRAFAALVSRPLGRYWPSLLHSNLNTDQLDVVWGSYPHVTKRDHSRPRVSVFPTTVSRVTIIIFLVILGVLIFAVVTGYSLRIHHSIKRQRVLRKQAMTDVEALPERAGPRPPPSAMNSIELEPYHSRAFSIGSASSSSSSAACSQKSDDSPNPKLDSASAQSKQNGLDNKSDSDSHGSKQTGNQSNRTSSASSITSWNNEQDITDARLLHYLSECCRALQPIVSHE</sequence>
<keyword evidence="2" id="KW-0812">Transmembrane</keyword>
<evidence type="ECO:0000313" key="4">
    <source>
        <dbReference type="Proteomes" id="UP000700596"/>
    </source>
</evidence>
<feature type="compositionally biased region" description="Low complexity" evidence="1">
    <location>
        <begin position="191"/>
        <end position="203"/>
    </location>
</feature>
<feature type="compositionally biased region" description="Polar residues" evidence="1">
    <location>
        <begin position="166"/>
        <end position="176"/>
    </location>
</feature>
<keyword evidence="2" id="KW-1133">Transmembrane helix</keyword>
<accession>A0A9P9DZT0</accession>
<feature type="transmembrane region" description="Helical" evidence="2">
    <location>
        <begin position="66"/>
        <end position="88"/>
    </location>
</feature>
<protein>
    <submittedName>
        <fullName evidence="3">Uncharacterized protein</fullName>
    </submittedName>
</protein>